<feature type="domain" description="Protein kinase" evidence="3">
    <location>
        <begin position="79"/>
        <end position="401"/>
    </location>
</feature>
<protein>
    <recommendedName>
        <fullName evidence="3">Protein kinase domain-containing protein</fullName>
    </recommendedName>
</protein>
<dbReference type="PROSITE" id="PS50011">
    <property type="entry name" value="PROTEIN_KINASE_DOM"/>
    <property type="match status" value="1"/>
</dbReference>
<reference evidence="4 5" key="1">
    <citation type="submission" date="2016-09" db="EMBL/GenBank/DDBJ databases">
        <title>The draft genome of Dichanthelium oligosanthes: A C3 panicoid grass species.</title>
        <authorList>
            <person name="Studer A.J."/>
            <person name="Schnable J.C."/>
            <person name="Brutnell T.P."/>
        </authorList>
    </citation>
    <scope>NUCLEOTIDE SEQUENCE [LARGE SCALE GENOMIC DNA]</scope>
    <source>
        <strain evidence="5">cv. Kellogg 1175</strain>
        <tissue evidence="4">Leaf</tissue>
    </source>
</reference>
<organism evidence="4 5">
    <name type="scientific">Dichanthelium oligosanthes</name>
    <dbReference type="NCBI Taxonomy" id="888268"/>
    <lineage>
        <taxon>Eukaryota</taxon>
        <taxon>Viridiplantae</taxon>
        <taxon>Streptophyta</taxon>
        <taxon>Embryophyta</taxon>
        <taxon>Tracheophyta</taxon>
        <taxon>Spermatophyta</taxon>
        <taxon>Magnoliopsida</taxon>
        <taxon>Liliopsida</taxon>
        <taxon>Poales</taxon>
        <taxon>Poaceae</taxon>
        <taxon>PACMAD clade</taxon>
        <taxon>Panicoideae</taxon>
        <taxon>Panicodae</taxon>
        <taxon>Paniceae</taxon>
        <taxon>Dichantheliinae</taxon>
        <taxon>Dichanthelium</taxon>
    </lineage>
</organism>
<accession>A0A1E5UKZ5</accession>
<evidence type="ECO:0000256" key="1">
    <source>
        <dbReference type="ARBA" id="ARBA00022741"/>
    </source>
</evidence>
<dbReference type="PANTHER" id="PTHR47989">
    <property type="entry name" value="OS01G0750732 PROTEIN"/>
    <property type="match status" value="1"/>
</dbReference>
<comment type="caution">
    <text evidence="4">The sequence shown here is derived from an EMBL/GenBank/DDBJ whole genome shotgun (WGS) entry which is preliminary data.</text>
</comment>
<dbReference type="GO" id="GO:0004672">
    <property type="term" value="F:protein kinase activity"/>
    <property type="evidence" value="ECO:0007669"/>
    <property type="project" value="InterPro"/>
</dbReference>
<dbReference type="InterPro" id="IPR011009">
    <property type="entry name" value="Kinase-like_dom_sf"/>
</dbReference>
<dbReference type="Proteomes" id="UP000095767">
    <property type="component" value="Unassembled WGS sequence"/>
</dbReference>
<dbReference type="Pfam" id="PF07714">
    <property type="entry name" value="PK_Tyr_Ser-Thr"/>
    <property type="match status" value="1"/>
</dbReference>
<sequence>MPASICSALSRRPLPAAREGVHAGAAEGVRDEEDMWSQRAQLPCGSMRSPTPQRAAARAQQTEWPWTLTTPTSCSRKCLLGCMMVTARSNGSLQVSSSSPLNSRKLWKKELLCNLEISFHGNLRYRLSLVGIDGNAISEFVLFGRVAARQIVGKPVISLIRSASKNQIRSSADNRDHILPELDALLFQNNMTTMGTAREGVPQPLVAIGIAKGMRFLHAECRAGPIIHRNLHPSNVLLTHDFVPMLGNFSLARWKAGSAYINTRILGQSGSAQSLVLAILSAQSSNLYLAPEYAEYGMIYVRTDVYAFGILLFQLTSGRKAEPLIESLALHELVDDHIKDTYDTYGLYLSGQSCISSCQEKPRAAAFYGREGWSICIFWPPVLVMYCVTVNEFGLQDVKLE</sequence>
<dbReference type="AlphaFoldDB" id="A0A1E5UKZ5"/>
<keyword evidence="1" id="KW-0547">Nucleotide-binding</keyword>
<dbReference type="InterPro" id="IPR000719">
    <property type="entry name" value="Prot_kinase_dom"/>
</dbReference>
<evidence type="ECO:0000256" key="2">
    <source>
        <dbReference type="ARBA" id="ARBA00022840"/>
    </source>
</evidence>
<dbReference type="EMBL" id="LWDX02073020">
    <property type="protein sequence ID" value="OEL13551.1"/>
    <property type="molecule type" value="Genomic_DNA"/>
</dbReference>
<gene>
    <name evidence="4" type="ORF">BAE44_0025430</name>
</gene>
<dbReference type="PANTHER" id="PTHR47989:SF14">
    <property type="entry name" value="INACTIVE PROTEIN KINASE SELMODRAFT_444075"/>
    <property type="match status" value="1"/>
</dbReference>
<dbReference type="InterPro" id="IPR001245">
    <property type="entry name" value="Ser-Thr/Tyr_kinase_cat_dom"/>
</dbReference>
<dbReference type="STRING" id="888268.A0A1E5UKZ5"/>
<evidence type="ECO:0000313" key="5">
    <source>
        <dbReference type="Proteomes" id="UP000095767"/>
    </source>
</evidence>
<dbReference type="GO" id="GO:0005524">
    <property type="term" value="F:ATP binding"/>
    <property type="evidence" value="ECO:0007669"/>
    <property type="project" value="UniProtKB-KW"/>
</dbReference>
<evidence type="ECO:0000259" key="3">
    <source>
        <dbReference type="PROSITE" id="PS50011"/>
    </source>
</evidence>
<keyword evidence="2" id="KW-0067">ATP-binding</keyword>
<dbReference type="OrthoDB" id="4062651at2759"/>
<dbReference type="SUPFAM" id="SSF56112">
    <property type="entry name" value="Protein kinase-like (PK-like)"/>
    <property type="match status" value="1"/>
</dbReference>
<dbReference type="Gene3D" id="1.10.510.10">
    <property type="entry name" value="Transferase(Phosphotransferase) domain 1"/>
    <property type="match status" value="1"/>
</dbReference>
<keyword evidence="5" id="KW-1185">Reference proteome</keyword>
<evidence type="ECO:0000313" key="4">
    <source>
        <dbReference type="EMBL" id="OEL13551.1"/>
    </source>
</evidence>
<name>A0A1E5UKZ5_9POAL</name>
<proteinExistence type="predicted"/>